<keyword evidence="2" id="KW-1185">Reference proteome</keyword>
<protein>
    <submittedName>
        <fullName evidence="1">NAD(P)-binding domain protein</fullName>
    </submittedName>
</protein>
<dbReference type="Proteomes" id="UP000076874">
    <property type="component" value="Unassembled WGS sequence"/>
</dbReference>
<comment type="caution">
    <text evidence="1">The sequence shown here is derived from an EMBL/GenBank/DDBJ whole genome shotgun (WGS) entry which is preliminary data.</text>
</comment>
<dbReference type="STRING" id="1081102.A0A167ZVZ3"/>
<dbReference type="EMBL" id="AZHD01000001">
    <property type="protein sequence ID" value="OAA67959.1"/>
    <property type="molecule type" value="Genomic_DNA"/>
</dbReference>
<gene>
    <name evidence="1" type="ORF">SPI_00154</name>
</gene>
<dbReference type="AlphaFoldDB" id="A0A167ZVZ3"/>
<name>A0A167ZVZ3_9HYPO</name>
<dbReference type="InterPro" id="IPR036291">
    <property type="entry name" value="NAD(P)-bd_dom_sf"/>
</dbReference>
<dbReference type="SUPFAM" id="SSF51735">
    <property type="entry name" value="NAD(P)-binding Rossmann-fold domains"/>
    <property type="match status" value="1"/>
</dbReference>
<evidence type="ECO:0000313" key="1">
    <source>
        <dbReference type="EMBL" id="OAA67959.1"/>
    </source>
</evidence>
<evidence type="ECO:0000313" key="2">
    <source>
        <dbReference type="Proteomes" id="UP000076874"/>
    </source>
</evidence>
<accession>A0A167ZVZ3</accession>
<dbReference type="Gene3D" id="3.40.50.720">
    <property type="entry name" value="NAD(P)-binding Rossmann-like Domain"/>
    <property type="match status" value="1"/>
</dbReference>
<dbReference type="OrthoDB" id="2102561at2759"/>
<proteinExistence type="predicted"/>
<sequence length="86" mass="8963">MASKTVVVMGCSASGVGAALETQGHGAFATARDSSKIPTALTDLPSVTTWLLDVASPASVASAVQMEVWMCWQRASRNRHDPGMLS</sequence>
<organism evidence="1 2">
    <name type="scientific">Niveomyces insectorum RCEF 264</name>
    <dbReference type="NCBI Taxonomy" id="1081102"/>
    <lineage>
        <taxon>Eukaryota</taxon>
        <taxon>Fungi</taxon>
        <taxon>Dikarya</taxon>
        <taxon>Ascomycota</taxon>
        <taxon>Pezizomycotina</taxon>
        <taxon>Sordariomycetes</taxon>
        <taxon>Hypocreomycetidae</taxon>
        <taxon>Hypocreales</taxon>
        <taxon>Cordycipitaceae</taxon>
        <taxon>Niveomyces</taxon>
    </lineage>
</organism>
<reference evidence="1 2" key="1">
    <citation type="journal article" date="2016" name="Genome Biol. Evol.">
        <title>Divergent and convergent evolution of fungal pathogenicity.</title>
        <authorList>
            <person name="Shang Y."/>
            <person name="Xiao G."/>
            <person name="Zheng P."/>
            <person name="Cen K."/>
            <person name="Zhan S."/>
            <person name="Wang C."/>
        </authorList>
    </citation>
    <scope>NUCLEOTIDE SEQUENCE [LARGE SCALE GENOMIC DNA]</scope>
    <source>
        <strain evidence="1 2">RCEF 264</strain>
    </source>
</reference>